<evidence type="ECO:0000313" key="6">
    <source>
        <dbReference type="EMBL" id="PRY82607.1"/>
    </source>
</evidence>
<dbReference type="Proteomes" id="UP000238205">
    <property type="component" value="Unassembled WGS sequence"/>
</dbReference>
<dbReference type="InterPro" id="IPR046335">
    <property type="entry name" value="LacI/GalR-like_sensor"/>
</dbReference>
<dbReference type="SMART" id="SM00354">
    <property type="entry name" value="HTH_LACI"/>
    <property type="match status" value="1"/>
</dbReference>
<keyword evidence="7" id="KW-1185">Reference proteome</keyword>
<dbReference type="PANTHER" id="PTHR30146">
    <property type="entry name" value="LACI-RELATED TRANSCRIPTIONAL REPRESSOR"/>
    <property type="match status" value="1"/>
</dbReference>
<proteinExistence type="predicted"/>
<dbReference type="RefSeq" id="WP_106193068.1">
    <property type="nucleotide sequence ID" value="NZ_PVTO01000010.1"/>
</dbReference>
<reference evidence="6 7" key="1">
    <citation type="submission" date="2018-03" db="EMBL/GenBank/DDBJ databases">
        <title>Genomic Encyclopedia of Archaeal and Bacterial Type Strains, Phase II (KMG-II): from individual species to whole genera.</title>
        <authorList>
            <person name="Goeker M."/>
        </authorList>
    </citation>
    <scope>NUCLEOTIDE SEQUENCE [LARGE SCALE GENOMIC DNA]</scope>
    <source>
        <strain evidence="6 7">DSM 13175</strain>
    </source>
</reference>
<dbReference type="SUPFAM" id="SSF47413">
    <property type="entry name" value="lambda repressor-like DNA-binding domains"/>
    <property type="match status" value="1"/>
</dbReference>
<dbReference type="PROSITE" id="PS50932">
    <property type="entry name" value="HTH_LACI_2"/>
    <property type="match status" value="1"/>
</dbReference>
<dbReference type="SUPFAM" id="SSF53822">
    <property type="entry name" value="Periplasmic binding protein-like I"/>
    <property type="match status" value="1"/>
</dbReference>
<dbReference type="InterPro" id="IPR000843">
    <property type="entry name" value="HTH_LacI"/>
</dbReference>
<dbReference type="EMBL" id="PVTO01000010">
    <property type="protein sequence ID" value="PRY82607.1"/>
    <property type="molecule type" value="Genomic_DNA"/>
</dbReference>
<keyword evidence="2" id="KW-0805">Transcription regulation</keyword>
<keyword evidence="1" id="KW-0678">Repressor</keyword>
<dbReference type="InterPro" id="IPR010982">
    <property type="entry name" value="Lambda_DNA-bd_dom_sf"/>
</dbReference>
<sequence>MVTIKEVAEYAGVSVATVSRTLNNSGYVGKQSRIKVEEAVKTLGYYPNEIARSLYQKTSKMIGLLLPDISNPYFPLLAKGVEDYAQRNGYMVILGNVEDDEEKEEMYVKFFSQYNISGVLSAASGKKSQTYQVPFVLLDRALEEENYSIATDDQLGGELAAKAIIDAKGKQVVVMAGPGNVAGANDRLSGALSVLNDEGLSYQVFETHTYQVDKAEETAVELFESTRPFDSVIASNDVYALAVMKETIKRGHRIPEDIQIIGYDDMLFSRLMYPGLTTIAQPAYEVGYQGAKMLVDLIEKNSIEQKKVKLKPKLMMRDSLR</sequence>
<dbReference type="Gene3D" id="3.40.50.2300">
    <property type="match status" value="2"/>
</dbReference>
<organism evidence="6 7">
    <name type="scientific">Alkalibacterium olivapovliticus</name>
    <dbReference type="NCBI Taxonomy" id="99907"/>
    <lineage>
        <taxon>Bacteria</taxon>
        <taxon>Bacillati</taxon>
        <taxon>Bacillota</taxon>
        <taxon>Bacilli</taxon>
        <taxon>Lactobacillales</taxon>
        <taxon>Carnobacteriaceae</taxon>
        <taxon>Alkalibacterium</taxon>
    </lineage>
</organism>
<evidence type="ECO:0000256" key="4">
    <source>
        <dbReference type="ARBA" id="ARBA00023163"/>
    </source>
</evidence>
<evidence type="ECO:0000313" key="7">
    <source>
        <dbReference type="Proteomes" id="UP000238205"/>
    </source>
</evidence>
<dbReference type="Pfam" id="PF13377">
    <property type="entry name" value="Peripla_BP_3"/>
    <property type="match status" value="1"/>
</dbReference>
<evidence type="ECO:0000256" key="3">
    <source>
        <dbReference type="ARBA" id="ARBA00023125"/>
    </source>
</evidence>
<dbReference type="PRINTS" id="PR00036">
    <property type="entry name" value="HTHLACI"/>
</dbReference>
<dbReference type="Pfam" id="PF00356">
    <property type="entry name" value="LacI"/>
    <property type="match status" value="1"/>
</dbReference>
<evidence type="ECO:0000259" key="5">
    <source>
        <dbReference type="PROSITE" id="PS50932"/>
    </source>
</evidence>
<dbReference type="AlphaFoldDB" id="A0A2T0W7B5"/>
<feature type="domain" description="HTH lacI-type" evidence="5">
    <location>
        <begin position="2"/>
        <end position="56"/>
    </location>
</feature>
<dbReference type="GO" id="GO:0003700">
    <property type="term" value="F:DNA-binding transcription factor activity"/>
    <property type="evidence" value="ECO:0007669"/>
    <property type="project" value="TreeGrafter"/>
</dbReference>
<dbReference type="CDD" id="cd01392">
    <property type="entry name" value="HTH_LacI"/>
    <property type="match status" value="1"/>
</dbReference>
<comment type="caution">
    <text evidence="6">The sequence shown here is derived from an EMBL/GenBank/DDBJ whole genome shotgun (WGS) entry which is preliminary data.</text>
</comment>
<dbReference type="CDD" id="cd06291">
    <property type="entry name" value="PBP1_Qymf-like"/>
    <property type="match status" value="1"/>
</dbReference>
<keyword evidence="4" id="KW-0804">Transcription</keyword>
<dbReference type="OrthoDB" id="9796186at2"/>
<dbReference type="Gene3D" id="1.10.260.40">
    <property type="entry name" value="lambda repressor-like DNA-binding domains"/>
    <property type="match status" value="1"/>
</dbReference>
<gene>
    <name evidence="6" type="ORF">CLV38_11068</name>
</gene>
<accession>A0A2T0W7B5</accession>
<evidence type="ECO:0000256" key="1">
    <source>
        <dbReference type="ARBA" id="ARBA00022491"/>
    </source>
</evidence>
<dbReference type="InterPro" id="IPR028082">
    <property type="entry name" value="Peripla_BP_I"/>
</dbReference>
<protein>
    <submittedName>
        <fullName evidence="6">LacI family transcriptional regulator</fullName>
    </submittedName>
</protein>
<dbReference type="GO" id="GO:0000976">
    <property type="term" value="F:transcription cis-regulatory region binding"/>
    <property type="evidence" value="ECO:0007669"/>
    <property type="project" value="TreeGrafter"/>
</dbReference>
<name>A0A2T0W7B5_9LACT</name>
<keyword evidence="3" id="KW-0238">DNA-binding</keyword>
<evidence type="ECO:0000256" key="2">
    <source>
        <dbReference type="ARBA" id="ARBA00023015"/>
    </source>
</evidence>
<dbReference type="PANTHER" id="PTHR30146:SF95">
    <property type="entry name" value="RIBOSE OPERON REPRESSOR"/>
    <property type="match status" value="1"/>
</dbReference>